<gene>
    <name evidence="1" type="ORF">SDC9_23576</name>
</gene>
<proteinExistence type="predicted"/>
<evidence type="ECO:0000313" key="1">
    <source>
        <dbReference type="EMBL" id="MPL77719.1"/>
    </source>
</evidence>
<sequence>MFKVGDTVRYGRTGTVGKIVTFTEERGETFAELDSTGMYYRIDQLTAIKDEKTREEKPRDLTRDFKEEQEKIREMQENAWRNTDQSCEGGG</sequence>
<reference evidence="1" key="1">
    <citation type="submission" date="2019-08" db="EMBL/GenBank/DDBJ databases">
        <authorList>
            <person name="Kucharzyk K."/>
            <person name="Murdoch R.W."/>
            <person name="Higgins S."/>
            <person name="Loffler F."/>
        </authorList>
    </citation>
    <scope>NUCLEOTIDE SEQUENCE</scope>
</reference>
<organism evidence="1">
    <name type="scientific">bioreactor metagenome</name>
    <dbReference type="NCBI Taxonomy" id="1076179"/>
    <lineage>
        <taxon>unclassified sequences</taxon>
        <taxon>metagenomes</taxon>
        <taxon>ecological metagenomes</taxon>
    </lineage>
</organism>
<dbReference type="Pfam" id="PF09871">
    <property type="entry name" value="DUF2098"/>
    <property type="match status" value="1"/>
</dbReference>
<protein>
    <recommendedName>
        <fullName evidence="2">DUF2098 domain-containing protein</fullName>
    </recommendedName>
</protein>
<comment type="caution">
    <text evidence="1">The sequence shown here is derived from an EMBL/GenBank/DDBJ whole genome shotgun (WGS) entry which is preliminary data.</text>
</comment>
<dbReference type="AlphaFoldDB" id="A0A644UFT5"/>
<accession>A0A644UFT5</accession>
<evidence type="ECO:0008006" key="2">
    <source>
        <dbReference type="Google" id="ProtNLM"/>
    </source>
</evidence>
<dbReference type="InterPro" id="IPR019209">
    <property type="entry name" value="DUF2098"/>
</dbReference>
<name>A0A644UFT5_9ZZZZ</name>
<dbReference type="EMBL" id="VSSQ01000109">
    <property type="protein sequence ID" value="MPL77719.1"/>
    <property type="molecule type" value="Genomic_DNA"/>
</dbReference>